<feature type="domain" description="UvrD-like helicase ATP-binding" evidence="6">
    <location>
        <begin position="1"/>
        <end position="257"/>
    </location>
</feature>
<evidence type="ECO:0000256" key="3">
    <source>
        <dbReference type="ARBA" id="ARBA00022806"/>
    </source>
</evidence>
<keyword evidence="3 5" id="KW-0347">Helicase</keyword>
<accession>A0A9X4RQB7</accession>
<evidence type="ECO:0000256" key="5">
    <source>
        <dbReference type="PROSITE-ProRule" id="PRU00560"/>
    </source>
</evidence>
<dbReference type="PANTHER" id="PTHR11070">
    <property type="entry name" value="UVRD / RECB / PCRA DNA HELICASE FAMILY MEMBER"/>
    <property type="match status" value="1"/>
</dbReference>
<dbReference type="Proteomes" id="UP001152877">
    <property type="component" value="Unassembled WGS sequence"/>
</dbReference>
<feature type="binding site" evidence="5">
    <location>
        <begin position="13"/>
        <end position="20"/>
    </location>
    <ligand>
        <name>ATP</name>
        <dbReference type="ChEBI" id="CHEBI:30616"/>
    </ligand>
</feature>
<evidence type="ECO:0000256" key="4">
    <source>
        <dbReference type="ARBA" id="ARBA00022840"/>
    </source>
</evidence>
<organism evidence="7 8">
    <name type="scientific">Streptococcus suis</name>
    <dbReference type="NCBI Taxonomy" id="1307"/>
    <lineage>
        <taxon>Bacteria</taxon>
        <taxon>Bacillati</taxon>
        <taxon>Bacillota</taxon>
        <taxon>Bacilli</taxon>
        <taxon>Lactobacillales</taxon>
        <taxon>Streptococcaceae</taxon>
        <taxon>Streptococcus</taxon>
    </lineage>
</organism>
<dbReference type="InterPro" id="IPR027417">
    <property type="entry name" value="P-loop_NTPase"/>
</dbReference>
<dbReference type="Pfam" id="PF13245">
    <property type="entry name" value="AAA_19"/>
    <property type="match status" value="1"/>
</dbReference>
<keyword evidence="2 5" id="KW-0378">Hydrolase</keyword>
<evidence type="ECO:0000259" key="6">
    <source>
        <dbReference type="PROSITE" id="PS51198"/>
    </source>
</evidence>
<proteinExistence type="predicted"/>
<dbReference type="PROSITE" id="PS51198">
    <property type="entry name" value="UVRD_HELICASE_ATP_BIND"/>
    <property type="match status" value="1"/>
</dbReference>
<dbReference type="AlphaFoldDB" id="A0A9X4RQB7"/>
<dbReference type="GO" id="GO:0000725">
    <property type="term" value="P:recombinational repair"/>
    <property type="evidence" value="ECO:0007669"/>
    <property type="project" value="TreeGrafter"/>
</dbReference>
<dbReference type="PANTHER" id="PTHR11070:SF2">
    <property type="entry name" value="ATP-DEPENDENT DNA HELICASE SRS2"/>
    <property type="match status" value="1"/>
</dbReference>
<name>A0A9X4RQB7_STRSU</name>
<sequence>MARQESNFYRVNAPAGSGKTYFISKTINDILGKKPFANILCITYTNRASEVMRERIISPNVEISTIHSFLNNFLKPFFRNEKVLNYYFEFYKKEIKTILDSKPELLERYKEGFDINGDVSEERIKENLKEIYYNERQNSFVLTGGLSHDDLLNFSFKLIERFPKIGFKLREMYSYIFIDEVQDTGADILRFFYNSTKNSSTKVYFLGDKMQEIYNKYDGSFEREYAEFDDSISKTFTKNYRSSKEIVDLLNNLYISSNKAEQTSARGNKGRLPRVVFTDDIEQYLSDYVGDYKEFYKLRTVNKKRFENINNSGKSAIEIYEKYQELYPNYGRISVMDVLTNSNYDENPDELMSFLNLLFQVLNEYNNKNYGEVIRILKSVRKSLPYGKLISVFDGNLLKIEFHKDKVSLREKMNSFVTLLESTQPLGVIIQELADKKIISSDFYNFIFLYERNGEFLYTDLFCYSIELFKLINEYNRNPMVSTQHGVKGEGHRKILFVAENSSKPGIEIYEFLNLFTSFYRRNIEFNFDAFQEFYYNFNHDIVLLEEKIGKKMSKIKASDRKEYFGDFQTIYNRYLDNEYFKFICLKESTFTFQEKTAIKDMKVIFNNNLVRSTLTAYKLFYVGCSRAEEELVVLIDSNNIENMEEFKNCFKHLGFTYD</sequence>
<dbReference type="GO" id="GO:0005524">
    <property type="term" value="F:ATP binding"/>
    <property type="evidence" value="ECO:0007669"/>
    <property type="project" value="UniProtKB-UniRule"/>
</dbReference>
<evidence type="ECO:0000256" key="1">
    <source>
        <dbReference type="ARBA" id="ARBA00022741"/>
    </source>
</evidence>
<dbReference type="GO" id="GO:0016787">
    <property type="term" value="F:hydrolase activity"/>
    <property type="evidence" value="ECO:0007669"/>
    <property type="project" value="UniProtKB-UniRule"/>
</dbReference>
<dbReference type="GO" id="GO:0043138">
    <property type="term" value="F:3'-5' DNA helicase activity"/>
    <property type="evidence" value="ECO:0007669"/>
    <property type="project" value="TreeGrafter"/>
</dbReference>
<dbReference type="InterPro" id="IPR000212">
    <property type="entry name" value="DNA_helicase_UvrD/REP"/>
</dbReference>
<keyword evidence="4 5" id="KW-0067">ATP-binding</keyword>
<protein>
    <submittedName>
        <fullName evidence="7">AAA family ATPase</fullName>
    </submittedName>
</protein>
<comment type="caution">
    <text evidence="7">The sequence shown here is derived from an EMBL/GenBank/DDBJ whole genome shotgun (WGS) entry which is preliminary data.</text>
</comment>
<dbReference type="SUPFAM" id="SSF52540">
    <property type="entry name" value="P-loop containing nucleoside triphosphate hydrolases"/>
    <property type="match status" value="1"/>
</dbReference>
<dbReference type="Gene3D" id="3.40.50.300">
    <property type="entry name" value="P-loop containing nucleotide triphosphate hydrolases"/>
    <property type="match status" value="1"/>
</dbReference>
<evidence type="ECO:0000313" key="7">
    <source>
        <dbReference type="EMBL" id="MDG4516466.1"/>
    </source>
</evidence>
<gene>
    <name evidence="7" type="ORF">NOL11_05750</name>
</gene>
<dbReference type="EMBL" id="JANFMI010000017">
    <property type="protein sequence ID" value="MDG4516466.1"/>
    <property type="molecule type" value="Genomic_DNA"/>
</dbReference>
<dbReference type="InterPro" id="IPR014016">
    <property type="entry name" value="UvrD-like_ATP-bd"/>
</dbReference>
<keyword evidence="1 5" id="KW-0547">Nucleotide-binding</keyword>
<reference evidence="7" key="1">
    <citation type="submission" date="2022-07" db="EMBL/GenBank/DDBJ databases">
        <title>Whole Genome Sequencing of Streptococcus suis.</title>
        <authorList>
            <person name="Dai X."/>
            <person name="Huang J."/>
            <person name="Wang L."/>
        </authorList>
    </citation>
    <scope>NUCLEOTIDE SEQUENCE</scope>
    <source>
        <strain evidence="7">HDJ11</strain>
    </source>
</reference>
<dbReference type="GO" id="GO:0003677">
    <property type="term" value="F:DNA binding"/>
    <property type="evidence" value="ECO:0007669"/>
    <property type="project" value="InterPro"/>
</dbReference>
<evidence type="ECO:0000256" key="2">
    <source>
        <dbReference type="ARBA" id="ARBA00022801"/>
    </source>
</evidence>
<dbReference type="RefSeq" id="WP_029176607.1">
    <property type="nucleotide sequence ID" value="NZ_CP032064.1"/>
</dbReference>
<evidence type="ECO:0000313" key="8">
    <source>
        <dbReference type="Proteomes" id="UP001152877"/>
    </source>
</evidence>